<dbReference type="HOGENOM" id="CLU_3082924_0_0_10"/>
<evidence type="ECO:0000313" key="2">
    <source>
        <dbReference type="Proteomes" id="UP000000852"/>
    </source>
</evidence>
<name>C6XYM7_PEDHD</name>
<dbReference type="EMBL" id="CP001681">
    <property type="protein sequence ID" value="ACU04509.1"/>
    <property type="molecule type" value="Genomic_DNA"/>
</dbReference>
<sequence length="52" mass="6077">MFSNNFFNSLLQSFGMPGYLRSSQTNGLEDWDRLKNFIKTAKILRQLTNVPH</sequence>
<reference evidence="1 2" key="1">
    <citation type="journal article" date="2009" name="Stand. Genomic Sci.">
        <title>Complete genome sequence of Pedobacter heparinus type strain (HIM 762-3).</title>
        <authorList>
            <person name="Han C."/>
            <person name="Spring S."/>
            <person name="Lapidus A."/>
            <person name="Del Rio T.G."/>
            <person name="Tice H."/>
            <person name="Copeland A."/>
            <person name="Cheng J.F."/>
            <person name="Lucas S."/>
            <person name="Chen F."/>
            <person name="Nolan M."/>
            <person name="Bruce D."/>
            <person name="Goodwin L."/>
            <person name="Pitluck S."/>
            <person name="Ivanova N."/>
            <person name="Mavromatis K."/>
            <person name="Mikhailova N."/>
            <person name="Pati A."/>
            <person name="Chen A."/>
            <person name="Palaniappan K."/>
            <person name="Land M."/>
            <person name="Hauser L."/>
            <person name="Chang Y.J."/>
            <person name="Jeffries C.C."/>
            <person name="Saunders E."/>
            <person name="Chertkov O."/>
            <person name="Brettin T."/>
            <person name="Goker M."/>
            <person name="Rohde M."/>
            <person name="Bristow J."/>
            <person name="Eisen J.A."/>
            <person name="Markowitz V."/>
            <person name="Hugenholtz P."/>
            <person name="Kyrpides N.C."/>
            <person name="Klenk H.P."/>
            <person name="Detter J.C."/>
        </authorList>
    </citation>
    <scope>NUCLEOTIDE SEQUENCE [LARGE SCALE GENOMIC DNA]</scope>
    <source>
        <strain evidence="2">ATCC 13125 / DSM 2366 / CIP 104194 / JCM 7457 / NBRC 12017 / NCIMB 9290 / NRRL B-14731 / HIM 762-3</strain>
    </source>
</reference>
<gene>
    <name evidence="1" type="ordered locus">Phep_2305</name>
</gene>
<dbReference type="STRING" id="485917.Phep_2305"/>
<protein>
    <submittedName>
        <fullName evidence="1">Uncharacterized protein</fullName>
    </submittedName>
</protein>
<dbReference type="KEGG" id="phe:Phep_2305"/>
<proteinExistence type="predicted"/>
<dbReference type="AlphaFoldDB" id="C6XYM7"/>
<keyword evidence="2" id="KW-1185">Reference proteome</keyword>
<dbReference type="Proteomes" id="UP000000852">
    <property type="component" value="Chromosome"/>
</dbReference>
<accession>C6XYM7</accession>
<evidence type="ECO:0000313" key="1">
    <source>
        <dbReference type="EMBL" id="ACU04509.1"/>
    </source>
</evidence>
<organism evidence="1 2">
    <name type="scientific">Pedobacter heparinus (strain ATCC 13125 / DSM 2366 / CIP 104194 / JCM 7457 / NBRC 12017 / NCIMB 9290 / NRRL B-14731 / HIM 762-3)</name>
    <dbReference type="NCBI Taxonomy" id="485917"/>
    <lineage>
        <taxon>Bacteria</taxon>
        <taxon>Pseudomonadati</taxon>
        <taxon>Bacteroidota</taxon>
        <taxon>Sphingobacteriia</taxon>
        <taxon>Sphingobacteriales</taxon>
        <taxon>Sphingobacteriaceae</taxon>
        <taxon>Pedobacter</taxon>
    </lineage>
</organism>